<feature type="transmembrane region" description="Helical" evidence="6">
    <location>
        <begin position="172"/>
        <end position="188"/>
    </location>
</feature>
<dbReference type="Proteomes" id="UP001485459">
    <property type="component" value="Chromosome"/>
</dbReference>
<dbReference type="SUPFAM" id="SSF144091">
    <property type="entry name" value="Rhomboid-like"/>
    <property type="match status" value="1"/>
</dbReference>
<keyword evidence="8" id="KW-0645">Protease</keyword>
<keyword evidence="9" id="KW-1185">Reference proteome</keyword>
<sequence>MNGTTFKADIKYWLRQDNTVNHLMIINVAVFLIVGILRLLGTLQIPFAAGAWAFLVDNLVMHADRTLLFKPWGAITYMFFHIGVLHILFNMLTFYWFGNLFRSELGNRRVLPLYLLSGLFGAGMYLLFYYLLPATPYLGGPLLGASGATMAFLIASATLMPNLEISILVAHFKLKWLAVAVLILNLISIPDGNVGGILAHLGGALFGFGYVRILKSSGTDLCAPLMQLFDGINHLFSRRKTNTRTFKPKNPPSAWYATPPIPPTLPGWTSCLTRFRKKATTASPPKKSNGSASTATKNNSGRMLEIHTLQDVRSRVPKSVQTMIRSAGRKIASITKTGTKGLHEESAIQSIILVNSAQRPGVDYRPLVLPADRQPLHHPSCRC</sequence>
<dbReference type="EMBL" id="CP149822">
    <property type="protein sequence ID" value="WZN42961.1"/>
    <property type="molecule type" value="Genomic_DNA"/>
</dbReference>
<dbReference type="EC" id="3.4.21.-" evidence="8"/>
<feature type="region of interest" description="Disordered" evidence="5">
    <location>
        <begin position="279"/>
        <end position="303"/>
    </location>
</feature>
<dbReference type="Pfam" id="PF01694">
    <property type="entry name" value="Rhomboid"/>
    <property type="match status" value="1"/>
</dbReference>
<proteinExistence type="predicted"/>
<keyword evidence="3 6" id="KW-1133">Transmembrane helix</keyword>
<name>A0ABZ2YT25_9BACT</name>
<organism evidence="8 9">
    <name type="scientific">Chitinophaga pollutisoli</name>
    <dbReference type="NCBI Taxonomy" id="3133966"/>
    <lineage>
        <taxon>Bacteria</taxon>
        <taxon>Pseudomonadati</taxon>
        <taxon>Bacteroidota</taxon>
        <taxon>Chitinophagia</taxon>
        <taxon>Chitinophagales</taxon>
        <taxon>Chitinophagaceae</taxon>
        <taxon>Chitinophaga</taxon>
    </lineage>
</organism>
<reference evidence="9" key="1">
    <citation type="submission" date="2024-03" db="EMBL/GenBank/DDBJ databases">
        <title>Chitinophaga horti sp. nov., isolated from garden soil.</title>
        <authorList>
            <person name="Lee D.S."/>
            <person name="Han D.M."/>
            <person name="Baek J.H."/>
            <person name="Choi D.G."/>
            <person name="Jeon J.H."/>
            <person name="Jeon C.O."/>
        </authorList>
    </citation>
    <scope>NUCLEOTIDE SEQUENCE [LARGE SCALE GENOMIC DNA]</scope>
    <source>
        <strain evidence="9">GPA1</strain>
    </source>
</reference>
<evidence type="ECO:0000256" key="6">
    <source>
        <dbReference type="SAM" id="Phobius"/>
    </source>
</evidence>
<evidence type="ECO:0000313" key="9">
    <source>
        <dbReference type="Proteomes" id="UP001485459"/>
    </source>
</evidence>
<feature type="compositionally biased region" description="Polar residues" evidence="5">
    <location>
        <begin position="280"/>
        <end position="301"/>
    </location>
</feature>
<keyword evidence="8" id="KW-0378">Hydrolase</keyword>
<evidence type="ECO:0000313" key="8">
    <source>
        <dbReference type="EMBL" id="WZN42961.1"/>
    </source>
</evidence>
<dbReference type="PANTHER" id="PTHR43066">
    <property type="entry name" value="RHOMBOID-RELATED PROTEIN"/>
    <property type="match status" value="1"/>
</dbReference>
<comment type="subcellular location">
    <subcellularLocation>
        <location evidence="1">Membrane</location>
        <topology evidence="1">Multi-pass membrane protein</topology>
    </subcellularLocation>
</comment>
<feature type="domain" description="Peptidase S54 rhomboid" evidence="7">
    <location>
        <begin position="71"/>
        <end position="214"/>
    </location>
</feature>
<dbReference type="GO" id="GO:0006508">
    <property type="term" value="P:proteolysis"/>
    <property type="evidence" value="ECO:0007669"/>
    <property type="project" value="UniProtKB-KW"/>
</dbReference>
<feature type="transmembrane region" description="Helical" evidence="6">
    <location>
        <begin position="110"/>
        <end position="132"/>
    </location>
</feature>
<evidence type="ECO:0000256" key="5">
    <source>
        <dbReference type="SAM" id="MobiDB-lite"/>
    </source>
</evidence>
<evidence type="ECO:0000256" key="2">
    <source>
        <dbReference type="ARBA" id="ARBA00022692"/>
    </source>
</evidence>
<keyword evidence="4 6" id="KW-0472">Membrane</keyword>
<evidence type="ECO:0000256" key="3">
    <source>
        <dbReference type="ARBA" id="ARBA00022989"/>
    </source>
</evidence>
<evidence type="ECO:0000256" key="1">
    <source>
        <dbReference type="ARBA" id="ARBA00004141"/>
    </source>
</evidence>
<keyword evidence="2 6" id="KW-0812">Transmembrane</keyword>
<evidence type="ECO:0000259" key="7">
    <source>
        <dbReference type="Pfam" id="PF01694"/>
    </source>
</evidence>
<feature type="transmembrane region" description="Helical" evidence="6">
    <location>
        <begin position="75"/>
        <end position="98"/>
    </location>
</feature>
<dbReference type="InterPro" id="IPR022764">
    <property type="entry name" value="Peptidase_S54_rhomboid_dom"/>
</dbReference>
<accession>A0ABZ2YT25</accession>
<gene>
    <name evidence="8" type="ORF">WJU16_07930</name>
</gene>
<dbReference type="Gene3D" id="1.20.1540.10">
    <property type="entry name" value="Rhomboid-like"/>
    <property type="match status" value="1"/>
</dbReference>
<dbReference type="PANTHER" id="PTHR43066:SF11">
    <property type="entry name" value="PEPTIDASE S54 RHOMBOID DOMAIN-CONTAINING PROTEIN"/>
    <property type="match status" value="1"/>
</dbReference>
<feature type="transmembrane region" description="Helical" evidence="6">
    <location>
        <begin position="138"/>
        <end position="160"/>
    </location>
</feature>
<dbReference type="InterPro" id="IPR035952">
    <property type="entry name" value="Rhomboid-like_sf"/>
</dbReference>
<evidence type="ECO:0000256" key="4">
    <source>
        <dbReference type="ARBA" id="ARBA00023136"/>
    </source>
</evidence>
<protein>
    <submittedName>
        <fullName evidence="8">Rhomboid family intramembrane serine protease</fullName>
        <ecNumber evidence="8">3.4.21.-</ecNumber>
    </submittedName>
</protein>
<feature type="transmembrane region" description="Helical" evidence="6">
    <location>
        <begin position="20"/>
        <end position="40"/>
    </location>
</feature>
<dbReference type="GO" id="GO:0008233">
    <property type="term" value="F:peptidase activity"/>
    <property type="evidence" value="ECO:0007669"/>
    <property type="project" value="UniProtKB-KW"/>
</dbReference>